<dbReference type="PANTHER" id="PTHR34978:SF3">
    <property type="entry name" value="SLR0241 PROTEIN"/>
    <property type="match status" value="1"/>
</dbReference>
<evidence type="ECO:0000256" key="5">
    <source>
        <dbReference type="ARBA" id="ARBA00022833"/>
    </source>
</evidence>
<dbReference type="PANTHER" id="PTHR34978">
    <property type="entry name" value="POSSIBLE SENSOR-TRANSDUCER PROTEIN BLAR"/>
    <property type="match status" value="1"/>
</dbReference>
<dbReference type="GO" id="GO:0006508">
    <property type="term" value="P:proteolysis"/>
    <property type="evidence" value="ECO:0007669"/>
    <property type="project" value="UniProtKB-KW"/>
</dbReference>
<gene>
    <name evidence="9" type="ORF">UFOPK1827_01350</name>
    <name evidence="10" type="ORF">UFOPK2000_01046</name>
</gene>
<keyword evidence="5" id="KW-0862">Zinc</keyword>
<keyword evidence="2" id="KW-0645">Protease</keyword>
<evidence type="ECO:0000256" key="6">
    <source>
        <dbReference type="ARBA" id="ARBA00023049"/>
    </source>
</evidence>
<dbReference type="EMBL" id="CAEZUO010000070">
    <property type="protein sequence ID" value="CAB4612103.1"/>
    <property type="molecule type" value="Genomic_DNA"/>
</dbReference>
<evidence type="ECO:0000256" key="2">
    <source>
        <dbReference type="ARBA" id="ARBA00022670"/>
    </source>
</evidence>
<dbReference type="InterPro" id="IPR001915">
    <property type="entry name" value="Peptidase_M48"/>
</dbReference>
<name>A0A6J6JIW1_9ZZZZ</name>
<feature type="domain" description="Peptidase M48" evidence="8">
    <location>
        <begin position="123"/>
        <end position="175"/>
    </location>
</feature>
<evidence type="ECO:0000256" key="3">
    <source>
        <dbReference type="ARBA" id="ARBA00022723"/>
    </source>
</evidence>
<reference evidence="10" key="1">
    <citation type="submission" date="2020-05" db="EMBL/GenBank/DDBJ databases">
        <authorList>
            <person name="Chiriac C."/>
            <person name="Salcher M."/>
            <person name="Ghai R."/>
            <person name="Kavagutti S V."/>
        </authorList>
    </citation>
    <scope>NUCLEOTIDE SEQUENCE</scope>
</reference>
<evidence type="ECO:0000256" key="1">
    <source>
        <dbReference type="ARBA" id="ARBA00001947"/>
    </source>
</evidence>
<feature type="transmembrane region" description="Helical" evidence="7">
    <location>
        <begin position="30"/>
        <end position="53"/>
    </location>
</feature>
<sequence length="293" mass="31281">MSIHALIPFLLVLACAGIAWFLPRFVEPSVGVVILTVFVMLATLATGMLLVQIGGAGISEVPFVADAIGWCRALSWGDHGAPPILGAAAVLTLGFVLTRVGRYARKVFQNRRDLGAVDGIEILASNDPIAFAVPGRRGGVVISDSLLSLLRRDEQRVVVAHENAHLRHRHHLYIHLVGACAAGLPFLQPFSNRVNYLTERWADEVAAERIGSREFVADTIARVALLPSSQVRSAPLSIGGGNVVNRFEALVSPLPAPTTGLTVFACSVVTAAVLGLTLQLHHLIDFITHAGHL</sequence>
<proteinExistence type="predicted"/>
<comment type="cofactor">
    <cofactor evidence="1">
        <name>Zn(2+)</name>
        <dbReference type="ChEBI" id="CHEBI:29105"/>
    </cofactor>
</comment>
<evidence type="ECO:0000313" key="10">
    <source>
        <dbReference type="EMBL" id="CAB4636378.1"/>
    </source>
</evidence>
<dbReference type="GO" id="GO:0004222">
    <property type="term" value="F:metalloendopeptidase activity"/>
    <property type="evidence" value="ECO:0007669"/>
    <property type="project" value="InterPro"/>
</dbReference>
<evidence type="ECO:0000256" key="7">
    <source>
        <dbReference type="SAM" id="Phobius"/>
    </source>
</evidence>
<evidence type="ECO:0000259" key="8">
    <source>
        <dbReference type="Pfam" id="PF01435"/>
    </source>
</evidence>
<feature type="transmembrane region" description="Helical" evidence="7">
    <location>
        <begin position="260"/>
        <end position="278"/>
    </location>
</feature>
<keyword evidence="4" id="KW-0378">Hydrolase</keyword>
<protein>
    <submittedName>
        <fullName evidence="10">Unannotated protein</fullName>
    </submittedName>
</protein>
<dbReference type="AlphaFoldDB" id="A0A6J6JIW1"/>
<dbReference type="Gene3D" id="3.30.2010.10">
    <property type="entry name" value="Metalloproteases ('zincins'), catalytic domain"/>
    <property type="match status" value="1"/>
</dbReference>
<dbReference type="Pfam" id="PF01435">
    <property type="entry name" value="Peptidase_M48"/>
    <property type="match status" value="1"/>
</dbReference>
<dbReference type="EMBL" id="CAEZVK010000114">
    <property type="protein sequence ID" value="CAB4636378.1"/>
    <property type="molecule type" value="Genomic_DNA"/>
</dbReference>
<accession>A0A6J6JIW1</accession>
<evidence type="ECO:0000256" key="4">
    <source>
        <dbReference type="ARBA" id="ARBA00022801"/>
    </source>
</evidence>
<keyword evidence="7" id="KW-0812">Transmembrane</keyword>
<keyword evidence="3" id="KW-0479">Metal-binding</keyword>
<dbReference type="InterPro" id="IPR052173">
    <property type="entry name" value="Beta-lactam_resp_regulator"/>
</dbReference>
<keyword evidence="7" id="KW-1133">Transmembrane helix</keyword>
<evidence type="ECO:0000313" key="9">
    <source>
        <dbReference type="EMBL" id="CAB4612103.1"/>
    </source>
</evidence>
<keyword evidence="6" id="KW-0482">Metalloprotease</keyword>
<dbReference type="GO" id="GO:0046872">
    <property type="term" value="F:metal ion binding"/>
    <property type="evidence" value="ECO:0007669"/>
    <property type="project" value="UniProtKB-KW"/>
</dbReference>
<organism evidence="10">
    <name type="scientific">freshwater metagenome</name>
    <dbReference type="NCBI Taxonomy" id="449393"/>
    <lineage>
        <taxon>unclassified sequences</taxon>
        <taxon>metagenomes</taxon>
        <taxon>ecological metagenomes</taxon>
    </lineage>
</organism>
<feature type="transmembrane region" description="Helical" evidence="7">
    <location>
        <begin position="84"/>
        <end position="102"/>
    </location>
</feature>
<feature type="transmembrane region" description="Helical" evidence="7">
    <location>
        <begin position="6"/>
        <end position="23"/>
    </location>
</feature>
<keyword evidence="7" id="KW-0472">Membrane</keyword>
<dbReference type="CDD" id="cd07326">
    <property type="entry name" value="M56_BlaR1_MecR1_like"/>
    <property type="match status" value="1"/>
</dbReference>
<feature type="transmembrane region" description="Helical" evidence="7">
    <location>
        <begin position="172"/>
        <end position="191"/>
    </location>
</feature>